<dbReference type="PANTHER" id="PTHR10985">
    <property type="entry name" value="BASIC HELIX-LOOP-HELIX TRANSCRIPTION FACTOR, HES-RELATED"/>
    <property type="match status" value="1"/>
</dbReference>
<dbReference type="InterPro" id="IPR011598">
    <property type="entry name" value="bHLH_dom"/>
</dbReference>
<evidence type="ECO:0000256" key="6">
    <source>
        <dbReference type="SAM" id="MobiDB-lite"/>
    </source>
</evidence>
<comment type="caution">
    <text evidence="9">The sequence shown here is derived from an EMBL/GenBank/DDBJ whole genome shotgun (WGS) entry which is preliminary data.</text>
</comment>
<dbReference type="Pfam" id="PF00010">
    <property type="entry name" value="HLH"/>
    <property type="match status" value="1"/>
</dbReference>
<keyword evidence="10" id="KW-1185">Reference proteome</keyword>
<dbReference type="EMBL" id="BMAO01024510">
    <property type="protein sequence ID" value="GFQ95836.1"/>
    <property type="molecule type" value="Genomic_DNA"/>
</dbReference>
<feature type="region of interest" description="Disordered" evidence="6">
    <location>
        <begin position="141"/>
        <end position="204"/>
    </location>
</feature>
<evidence type="ECO:0000256" key="2">
    <source>
        <dbReference type="ARBA" id="ARBA00023015"/>
    </source>
</evidence>
<evidence type="ECO:0000313" key="10">
    <source>
        <dbReference type="Proteomes" id="UP000887116"/>
    </source>
</evidence>
<proteinExistence type="predicted"/>
<dbReference type="SUPFAM" id="SSF158457">
    <property type="entry name" value="Orange domain-like"/>
    <property type="match status" value="1"/>
</dbReference>
<evidence type="ECO:0000259" key="8">
    <source>
        <dbReference type="PROSITE" id="PS51054"/>
    </source>
</evidence>
<dbReference type="GO" id="GO:0006355">
    <property type="term" value="P:regulation of DNA-templated transcription"/>
    <property type="evidence" value="ECO:0007669"/>
    <property type="project" value="InterPro"/>
</dbReference>
<feature type="compositionally biased region" description="Low complexity" evidence="6">
    <location>
        <begin position="141"/>
        <end position="153"/>
    </location>
</feature>
<feature type="domain" description="Orange" evidence="8">
    <location>
        <begin position="92"/>
        <end position="122"/>
    </location>
</feature>
<feature type="compositionally biased region" description="Polar residues" evidence="6">
    <location>
        <begin position="154"/>
        <end position="204"/>
    </location>
</feature>
<protein>
    <submittedName>
        <fullName evidence="9">Transcription factor HES-4</fullName>
    </submittedName>
</protein>
<dbReference type="AlphaFoldDB" id="A0A8X6L584"/>
<keyword evidence="2" id="KW-0805">Transcription regulation</keyword>
<dbReference type="GO" id="GO:0005634">
    <property type="term" value="C:nucleus"/>
    <property type="evidence" value="ECO:0007669"/>
    <property type="project" value="UniProtKB-SubCell"/>
</dbReference>
<evidence type="ECO:0000256" key="4">
    <source>
        <dbReference type="ARBA" id="ARBA00023163"/>
    </source>
</evidence>
<dbReference type="OrthoDB" id="6085656at2759"/>
<keyword evidence="4" id="KW-0804">Transcription</keyword>
<comment type="subcellular location">
    <subcellularLocation>
        <location evidence="1">Nucleus</location>
    </subcellularLocation>
</comment>
<sequence>MAMPSPKSCGLNTGLLDNRKASKPLIEKRRRARINRSLGELKEIVVSSERNPQSPNSRPPKLEKADVLELTVAYVKKMKARTAFTDDCVDGFEAGFKRCLNEVCKFLENEDNKMKSRLVSYLNNSSDSYLSRLALLINSNEDTSSSCSNSSRSQTPASVSTEPCQMEYSSNSPFTDNEQEVPSNERSLSSRTFQSHHVTPSGTIQRDVGHQCCSNCGVPSMSKITDPTTAPLNLATNSNTRETGQFENESPEYAGGNVCCSVSHGVWRPWHEKL</sequence>
<evidence type="ECO:0000313" key="9">
    <source>
        <dbReference type="EMBL" id="GFQ95836.1"/>
    </source>
</evidence>
<keyword evidence="5" id="KW-0539">Nucleus</keyword>
<gene>
    <name evidence="9" type="primary">hes4</name>
    <name evidence="9" type="ORF">TNCT_41101</name>
</gene>
<dbReference type="SMART" id="SM00353">
    <property type="entry name" value="HLH"/>
    <property type="match status" value="1"/>
</dbReference>
<dbReference type="Pfam" id="PF07527">
    <property type="entry name" value="Hairy_orange"/>
    <property type="match status" value="1"/>
</dbReference>
<accession>A0A8X6L584</accession>
<feature type="domain" description="BHLH" evidence="7">
    <location>
        <begin position="18"/>
        <end position="78"/>
    </location>
</feature>
<organism evidence="9 10">
    <name type="scientific">Trichonephila clavata</name>
    <name type="common">Joro spider</name>
    <name type="synonym">Nephila clavata</name>
    <dbReference type="NCBI Taxonomy" id="2740835"/>
    <lineage>
        <taxon>Eukaryota</taxon>
        <taxon>Metazoa</taxon>
        <taxon>Ecdysozoa</taxon>
        <taxon>Arthropoda</taxon>
        <taxon>Chelicerata</taxon>
        <taxon>Arachnida</taxon>
        <taxon>Araneae</taxon>
        <taxon>Araneomorphae</taxon>
        <taxon>Entelegynae</taxon>
        <taxon>Araneoidea</taxon>
        <taxon>Nephilidae</taxon>
        <taxon>Trichonephila</taxon>
    </lineage>
</organism>
<dbReference type="PROSITE" id="PS50888">
    <property type="entry name" value="BHLH"/>
    <property type="match status" value="1"/>
</dbReference>
<evidence type="ECO:0000256" key="5">
    <source>
        <dbReference type="ARBA" id="ARBA00023242"/>
    </source>
</evidence>
<dbReference type="Gene3D" id="4.10.280.10">
    <property type="entry name" value="Helix-loop-helix DNA-binding domain"/>
    <property type="match status" value="1"/>
</dbReference>
<dbReference type="GO" id="GO:0003677">
    <property type="term" value="F:DNA binding"/>
    <property type="evidence" value="ECO:0007669"/>
    <property type="project" value="UniProtKB-KW"/>
</dbReference>
<reference evidence="9" key="1">
    <citation type="submission" date="2020-07" db="EMBL/GenBank/DDBJ databases">
        <title>Multicomponent nature underlies the extraordinary mechanical properties of spider dragline silk.</title>
        <authorList>
            <person name="Kono N."/>
            <person name="Nakamura H."/>
            <person name="Mori M."/>
            <person name="Yoshida Y."/>
            <person name="Ohtoshi R."/>
            <person name="Malay A.D."/>
            <person name="Moran D.A.P."/>
            <person name="Tomita M."/>
            <person name="Numata K."/>
            <person name="Arakawa K."/>
        </authorList>
    </citation>
    <scope>NUCLEOTIDE SEQUENCE</scope>
</reference>
<dbReference type="InterPro" id="IPR036638">
    <property type="entry name" value="HLH_DNA-bd_sf"/>
</dbReference>
<dbReference type="GO" id="GO:0046983">
    <property type="term" value="F:protein dimerization activity"/>
    <property type="evidence" value="ECO:0007669"/>
    <property type="project" value="InterPro"/>
</dbReference>
<dbReference type="InterPro" id="IPR050370">
    <property type="entry name" value="HES_HEY"/>
</dbReference>
<name>A0A8X6L584_TRICU</name>
<evidence type="ECO:0000256" key="1">
    <source>
        <dbReference type="ARBA" id="ARBA00004123"/>
    </source>
</evidence>
<dbReference type="PROSITE" id="PS51054">
    <property type="entry name" value="ORANGE"/>
    <property type="match status" value="1"/>
</dbReference>
<dbReference type="Proteomes" id="UP000887116">
    <property type="component" value="Unassembled WGS sequence"/>
</dbReference>
<dbReference type="InterPro" id="IPR003650">
    <property type="entry name" value="Orange_dom"/>
</dbReference>
<dbReference type="SUPFAM" id="SSF47459">
    <property type="entry name" value="HLH, helix-loop-helix DNA-binding domain"/>
    <property type="match status" value="1"/>
</dbReference>
<keyword evidence="3" id="KW-0238">DNA-binding</keyword>
<evidence type="ECO:0000256" key="3">
    <source>
        <dbReference type="ARBA" id="ARBA00023125"/>
    </source>
</evidence>
<dbReference type="CDD" id="cd11410">
    <property type="entry name" value="bHLH_O_HES"/>
    <property type="match status" value="1"/>
</dbReference>
<evidence type="ECO:0000259" key="7">
    <source>
        <dbReference type="PROSITE" id="PS50888"/>
    </source>
</evidence>